<keyword evidence="5" id="KW-0827">Tyrosine biosynthesis</keyword>
<dbReference type="Proteomes" id="UP001500767">
    <property type="component" value="Unassembled WGS sequence"/>
</dbReference>
<dbReference type="PANTHER" id="PTHR21363:SF0">
    <property type="entry name" value="PREPHENATE DEHYDROGENASE [NADP(+)]"/>
    <property type="match status" value="1"/>
</dbReference>
<evidence type="ECO:0000256" key="3">
    <source>
        <dbReference type="ARBA" id="ARBA00012068"/>
    </source>
</evidence>
<dbReference type="PANTHER" id="PTHR21363">
    <property type="entry name" value="PREPHENATE DEHYDROGENASE"/>
    <property type="match status" value="1"/>
</dbReference>
<protein>
    <recommendedName>
        <fullName evidence="4">Prephenate dehydrogenase</fullName>
        <ecNumber evidence="3">1.3.1.12</ecNumber>
    </recommendedName>
</protein>
<dbReference type="InterPro" id="IPR036291">
    <property type="entry name" value="NAD(P)-bd_dom_sf"/>
</dbReference>
<dbReference type="InterPro" id="IPR046826">
    <property type="entry name" value="PDH_N"/>
</dbReference>
<dbReference type="SUPFAM" id="SSF51735">
    <property type="entry name" value="NAD(P)-binding Rossmann-fold domains"/>
    <property type="match status" value="1"/>
</dbReference>
<feature type="domain" description="Prephenate/arogenate dehydrogenase" evidence="9">
    <location>
        <begin position="7"/>
        <end position="286"/>
    </location>
</feature>
<evidence type="ECO:0000256" key="2">
    <source>
        <dbReference type="ARBA" id="ARBA00007964"/>
    </source>
</evidence>
<dbReference type="Pfam" id="PF20463">
    <property type="entry name" value="PDH_C"/>
    <property type="match status" value="1"/>
</dbReference>
<evidence type="ECO:0000259" key="10">
    <source>
        <dbReference type="PROSITE" id="PS51671"/>
    </source>
</evidence>
<comment type="caution">
    <text evidence="11">The sequence shown here is derived from an EMBL/GenBank/DDBJ whole genome shotgun (WGS) entry which is preliminary data.</text>
</comment>
<dbReference type="InterPro" id="IPR003099">
    <property type="entry name" value="Prephen_DH"/>
</dbReference>
<evidence type="ECO:0000256" key="5">
    <source>
        <dbReference type="ARBA" id="ARBA00022498"/>
    </source>
</evidence>
<accession>A0ABP6WSI6</accession>
<dbReference type="InterPro" id="IPR050812">
    <property type="entry name" value="Preph/Arog_dehydrog"/>
</dbReference>
<keyword evidence="5" id="KW-0028">Amino-acid biosynthesis</keyword>
<dbReference type="EC" id="1.3.1.12" evidence="3"/>
<keyword evidence="12" id="KW-1185">Reference proteome</keyword>
<evidence type="ECO:0000256" key="7">
    <source>
        <dbReference type="ARBA" id="ARBA00023027"/>
    </source>
</evidence>
<evidence type="ECO:0000313" key="12">
    <source>
        <dbReference type="Proteomes" id="UP001500767"/>
    </source>
</evidence>
<dbReference type="PROSITE" id="PS51671">
    <property type="entry name" value="ACT"/>
    <property type="match status" value="1"/>
</dbReference>
<dbReference type="PROSITE" id="PS51176">
    <property type="entry name" value="PDH_ADH"/>
    <property type="match status" value="1"/>
</dbReference>
<evidence type="ECO:0000313" key="11">
    <source>
        <dbReference type="EMBL" id="GAA3553323.1"/>
    </source>
</evidence>
<evidence type="ECO:0000256" key="1">
    <source>
        <dbReference type="ARBA" id="ARBA00005067"/>
    </source>
</evidence>
<dbReference type="SUPFAM" id="SSF48179">
    <property type="entry name" value="6-phosphogluconate dehydrogenase C-terminal domain-like"/>
    <property type="match status" value="1"/>
</dbReference>
<evidence type="ECO:0000256" key="8">
    <source>
        <dbReference type="ARBA" id="ARBA00049260"/>
    </source>
</evidence>
<evidence type="ECO:0000256" key="4">
    <source>
        <dbReference type="ARBA" id="ARBA00016891"/>
    </source>
</evidence>
<organism evidence="11 12">
    <name type="scientific">Microlunatus spumicola</name>
    <dbReference type="NCBI Taxonomy" id="81499"/>
    <lineage>
        <taxon>Bacteria</taxon>
        <taxon>Bacillati</taxon>
        <taxon>Actinomycetota</taxon>
        <taxon>Actinomycetes</taxon>
        <taxon>Propionibacteriales</taxon>
        <taxon>Propionibacteriaceae</taxon>
        <taxon>Microlunatus</taxon>
    </lineage>
</organism>
<keyword evidence="6" id="KW-0560">Oxidoreductase</keyword>
<proteinExistence type="inferred from homology"/>
<dbReference type="NCBIfam" id="NF005112">
    <property type="entry name" value="PRK06545.2-4"/>
    <property type="match status" value="1"/>
</dbReference>
<dbReference type="InterPro" id="IPR008927">
    <property type="entry name" value="6-PGluconate_DH-like_C_sf"/>
</dbReference>
<dbReference type="Gene3D" id="1.10.3660.10">
    <property type="entry name" value="6-phosphogluconate dehydrogenase C-terminal like domain"/>
    <property type="match status" value="1"/>
</dbReference>
<dbReference type="NCBIfam" id="NF005111">
    <property type="entry name" value="PRK06545.2-3"/>
    <property type="match status" value="1"/>
</dbReference>
<feature type="domain" description="ACT" evidence="10">
    <location>
        <begin position="297"/>
        <end position="363"/>
    </location>
</feature>
<comment type="similarity">
    <text evidence="2">Belongs to the prephenate/arogenate dehydrogenase family.</text>
</comment>
<evidence type="ECO:0000256" key="6">
    <source>
        <dbReference type="ARBA" id="ARBA00023002"/>
    </source>
</evidence>
<dbReference type="Gene3D" id="3.40.50.720">
    <property type="entry name" value="NAD(P)-binding Rossmann-like Domain"/>
    <property type="match status" value="1"/>
</dbReference>
<keyword evidence="7" id="KW-0520">NAD</keyword>
<dbReference type="InterPro" id="IPR002912">
    <property type="entry name" value="ACT_dom"/>
</dbReference>
<dbReference type="RefSeq" id="WP_204912329.1">
    <property type="nucleotide sequence ID" value="NZ_BAAAYR010000001.1"/>
</dbReference>
<comment type="pathway">
    <text evidence="1">Amino-acid biosynthesis; L-tyrosine biosynthesis; (4-hydroxyphenyl)pyruvate from prephenate (NAD(+) route): step 1/1.</text>
</comment>
<dbReference type="Pfam" id="PF02153">
    <property type="entry name" value="PDH_N"/>
    <property type="match status" value="1"/>
</dbReference>
<comment type="catalytic activity">
    <reaction evidence="8">
        <text>prephenate + NAD(+) = 3-(4-hydroxyphenyl)pyruvate + CO2 + NADH</text>
        <dbReference type="Rhea" id="RHEA:13869"/>
        <dbReference type="ChEBI" id="CHEBI:16526"/>
        <dbReference type="ChEBI" id="CHEBI:29934"/>
        <dbReference type="ChEBI" id="CHEBI:36242"/>
        <dbReference type="ChEBI" id="CHEBI:57540"/>
        <dbReference type="ChEBI" id="CHEBI:57945"/>
        <dbReference type="EC" id="1.3.1.12"/>
    </reaction>
</comment>
<dbReference type="InterPro" id="IPR046825">
    <property type="entry name" value="PDH_C"/>
</dbReference>
<dbReference type="EMBL" id="BAAAYR010000001">
    <property type="protein sequence ID" value="GAA3553323.1"/>
    <property type="molecule type" value="Genomic_DNA"/>
</dbReference>
<keyword evidence="5" id="KW-0057">Aromatic amino acid biosynthesis</keyword>
<sequence length="363" mass="37930">MRTEAGPPVTVVVGAGLVGASIGHALTGAGWRVHLVDAVPSHAMVAAGLGAGTAEPAEPSEVGLVVVAVPPRTIADVVGESLQTYPYATVTDVGSVKAGVLDALWERPVDLTRYVGSHPMAGSHHSGPVTADGDLFVDRTWVVTPHRKSAEASTARVVELVRACRARLVTLDVDDHDAAVARVSHLPHLVSVLMAGHLTDVPEEDLVLAGQGLRDVTRIAGGDPGLWQQIVRANATAVLRELRQVAVSLDRLITAVETAPTDEAPADLSLSRELERGVDGTRRIPGKHGSAAVPYEQVVVAIPDEPGALARLFGDVEAAGVNVEDIAIEHDASRQVGYLTLSVQPERAEGLAVVMRDGGWTVV</sequence>
<gene>
    <name evidence="11" type="ORF">GCM10022197_05540</name>
</gene>
<name>A0ABP6WSI6_9ACTN</name>
<reference evidence="12" key="1">
    <citation type="journal article" date="2019" name="Int. J. Syst. Evol. Microbiol.">
        <title>The Global Catalogue of Microorganisms (GCM) 10K type strain sequencing project: providing services to taxonomists for standard genome sequencing and annotation.</title>
        <authorList>
            <consortium name="The Broad Institute Genomics Platform"/>
            <consortium name="The Broad Institute Genome Sequencing Center for Infectious Disease"/>
            <person name="Wu L."/>
            <person name="Ma J."/>
        </authorList>
    </citation>
    <scope>NUCLEOTIDE SEQUENCE [LARGE SCALE GENOMIC DNA]</scope>
    <source>
        <strain evidence="12">JCM 16540</strain>
    </source>
</reference>
<evidence type="ECO:0000259" key="9">
    <source>
        <dbReference type="PROSITE" id="PS51176"/>
    </source>
</evidence>